<dbReference type="Proteomes" id="UP000192758">
    <property type="component" value="Unassembled WGS sequence"/>
</dbReference>
<sequence>MSKANRTGKTTSLFEDSNISLEESTLKLNGTVKNNSKISIKEAKKEKNSKENSSKIHFQDFKKCEAKTKNEINNTQTIDAIDGKLENTKCERVLNKPSELTLKLLNNLFNPNKPSKYFLHEVALEEFQGDVCLDGDVDISCNLSGESHKIYKEMGSSIAKQFSHALFLLKSEQKQEKPLLEIFKDNLKNMALGMVFDEDLVKSGSFGKFIIGEEEHNIHSLSKKLKPHFHEIIKEILKRGFMYRKIKLTFFEKHSLTMKKFLEDAKELITAYEKNVLELNDNFLHFVAKSHVNGVKLEKAYSIFMEIKERKFMVPNTSQKENKYFVFKEVLGSFKYHAKVISKIAMEYMETGQINDSCEEFFIKNHVVDYGIVPGYVQNSIAEKICYIGKYIAVLKENGHYLDKNTTNNIKEETVLDLTLPTSFGIINKMLKSLNECFKDFICNDIMTMYNFINNLFLFRRCDFMDFLFQEFKENRNLNKKSILSIIEEGLLQVNLTDSELATIDIKADVANIEFKTKNFDLPDPIFLEEPFALFCKMNEKIKTIYDLPVISHKLTVIFKFLWKLKKVENLSIRIKHDFIYKSKFSNSDNKAKSINSMINKINVFVGLFLQYVYYEVIHPNNLNVGFDANGLVLDNLSSDLNKKLDNIIKHLYLNTDRRLIEQILCNFEVFFIGLGNLKRKIYRDTEYNSFLAEENIQKSVSAVFKDLKESFACFNSLYLKEIESGSSLISCINMFLS</sequence>
<keyword evidence="6" id="KW-1185">Reference proteome</keyword>
<evidence type="ECO:0000256" key="3">
    <source>
        <dbReference type="ARBA" id="ARBA00023212"/>
    </source>
</evidence>
<dbReference type="STRING" id="646526.A0A1W0E6N4"/>
<dbReference type="GO" id="GO:0000930">
    <property type="term" value="C:gamma-tubulin complex"/>
    <property type="evidence" value="ECO:0007669"/>
    <property type="project" value="TreeGrafter"/>
</dbReference>
<proteinExistence type="inferred from homology"/>
<dbReference type="GO" id="GO:0051225">
    <property type="term" value="P:spindle assembly"/>
    <property type="evidence" value="ECO:0007669"/>
    <property type="project" value="TreeGrafter"/>
</dbReference>
<dbReference type="InterPro" id="IPR042241">
    <property type="entry name" value="GCP_C_sf"/>
</dbReference>
<dbReference type="PANTHER" id="PTHR19302">
    <property type="entry name" value="GAMMA TUBULIN COMPLEX PROTEIN"/>
    <property type="match status" value="1"/>
</dbReference>
<protein>
    <recommendedName>
        <fullName evidence="4">Spindle pole body component</fullName>
    </recommendedName>
</protein>
<evidence type="ECO:0000256" key="2">
    <source>
        <dbReference type="ARBA" id="ARBA00022701"/>
    </source>
</evidence>
<dbReference type="GO" id="GO:0051321">
    <property type="term" value="P:meiotic cell cycle"/>
    <property type="evidence" value="ECO:0007669"/>
    <property type="project" value="TreeGrafter"/>
</dbReference>
<dbReference type="GO" id="GO:0000278">
    <property type="term" value="P:mitotic cell cycle"/>
    <property type="evidence" value="ECO:0007669"/>
    <property type="project" value="TreeGrafter"/>
</dbReference>
<dbReference type="GO" id="GO:0007020">
    <property type="term" value="P:microtubule nucleation"/>
    <property type="evidence" value="ECO:0007669"/>
    <property type="project" value="InterPro"/>
</dbReference>
<reference evidence="5 6" key="1">
    <citation type="journal article" date="2017" name="Environ. Microbiol.">
        <title>Decay of the glycolytic pathway and adaptation to intranuclear parasitism within Enterocytozoonidae microsporidia.</title>
        <authorList>
            <person name="Wiredu Boakye D."/>
            <person name="Jaroenlak P."/>
            <person name="Prachumwat A."/>
            <person name="Williams T.A."/>
            <person name="Bateman K.S."/>
            <person name="Itsathitphaisarn O."/>
            <person name="Sritunyalucksana K."/>
            <person name="Paszkiewicz K.H."/>
            <person name="Moore K.A."/>
            <person name="Stentiford G.D."/>
            <person name="Williams B.A."/>
        </authorList>
    </citation>
    <scope>NUCLEOTIDE SEQUENCE [LARGE SCALE GENOMIC DNA]</scope>
    <source>
        <strain evidence="5 6">TH1</strain>
    </source>
</reference>
<dbReference type="AlphaFoldDB" id="A0A1W0E6N4"/>
<gene>
    <name evidence="5" type="ORF">EHP00_971</name>
</gene>
<dbReference type="EMBL" id="MNPJ01000015">
    <property type="protein sequence ID" value="OQS54914.1"/>
    <property type="molecule type" value="Genomic_DNA"/>
</dbReference>
<organism evidence="5 6">
    <name type="scientific">Ecytonucleospora hepatopenaei</name>
    <dbReference type="NCBI Taxonomy" id="646526"/>
    <lineage>
        <taxon>Eukaryota</taxon>
        <taxon>Fungi</taxon>
        <taxon>Fungi incertae sedis</taxon>
        <taxon>Microsporidia</taxon>
        <taxon>Enterocytozoonidae</taxon>
        <taxon>Ecytonucleospora</taxon>
    </lineage>
</organism>
<comment type="subcellular location">
    <subcellularLocation>
        <location evidence="4">Cytoplasm</location>
        <location evidence="4">Cytoskeleton</location>
        <location evidence="4">Microtubule organizing center</location>
    </subcellularLocation>
</comment>
<evidence type="ECO:0000256" key="4">
    <source>
        <dbReference type="RuleBase" id="RU363050"/>
    </source>
</evidence>
<dbReference type="GO" id="GO:0005874">
    <property type="term" value="C:microtubule"/>
    <property type="evidence" value="ECO:0007669"/>
    <property type="project" value="UniProtKB-KW"/>
</dbReference>
<name>A0A1W0E6N4_9MICR</name>
<keyword evidence="3 4" id="KW-0206">Cytoskeleton</keyword>
<comment type="similarity">
    <text evidence="4">Belongs to the TUBGCP family.</text>
</comment>
<evidence type="ECO:0000256" key="1">
    <source>
        <dbReference type="ARBA" id="ARBA00022490"/>
    </source>
</evidence>
<dbReference type="OrthoDB" id="2196203at2759"/>
<evidence type="ECO:0000313" key="5">
    <source>
        <dbReference type="EMBL" id="OQS54914.1"/>
    </source>
</evidence>
<dbReference type="VEuPathDB" id="MicrosporidiaDB:EHP00_971"/>
<keyword evidence="1 4" id="KW-0963">Cytoplasm</keyword>
<comment type="caution">
    <text evidence="5">The sequence shown here is derived from an EMBL/GenBank/DDBJ whole genome shotgun (WGS) entry which is preliminary data.</text>
</comment>
<accession>A0A1W0E6N4</accession>
<dbReference type="InterPro" id="IPR007259">
    <property type="entry name" value="GCP"/>
</dbReference>
<dbReference type="GO" id="GO:0051011">
    <property type="term" value="F:microtubule minus-end binding"/>
    <property type="evidence" value="ECO:0007669"/>
    <property type="project" value="TreeGrafter"/>
</dbReference>
<evidence type="ECO:0000313" key="6">
    <source>
        <dbReference type="Proteomes" id="UP000192758"/>
    </source>
</evidence>
<dbReference type="GO" id="GO:0000922">
    <property type="term" value="C:spindle pole"/>
    <property type="evidence" value="ECO:0007669"/>
    <property type="project" value="InterPro"/>
</dbReference>
<dbReference type="Gene3D" id="1.20.120.1900">
    <property type="entry name" value="Gamma-tubulin complex, C-terminal domain"/>
    <property type="match status" value="1"/>
</dbReference>
<dbReference type="GO" id="GO:0043015">
    <property type="term" value="F:gamma-tubulin binding"/>
    <property type="evidence" value="ECO:0007669"/>
    <property type="project" value="InterPro"/>
</dbReference>
<keyword evidence="2 4" id="KW-0493">Microtubule</keyword>
<dbReference type="GO" id="GO:0031122">
    <property type="term" value="P:cytoplasmic microtubule organization"/>
    <property type="evidence" value="ECO:0007669"/>
    <property type="project" value="TreeGrafter"/>
</dbReference>